<proteinExistence type="predicted"/>
<dbReference type="AlphaFoldDB" id="A0AA93AK10"/>
<dbReference type="EMBL" id="QHJS02000046">
    <property type="protein sequence ID" value="RRO16562.1"/>
    <property type="molecule type" value="Genomic_DNA"/>
</dbReference>
<evidence type="ECO:0008006" key="5">
    <source>
        <dbReference type="Google" id="ProtNLM"/>
    </source>
</evidence>
<sequence length="79" mass="7974">MKLKNIFTSVVFASAAILAPTVVLAAEGSAADVLDFSKITEGFSIGAVVTGVMAIAAALMGLHLAIKGVRVIMTLVRGG</sequence>
<feature type="transmembrane region" description="Helical" evidence="1">
    <location>
        <begin position="44"/>
        <end position="66"/>
    </location>
</feature>
<keyword evidence="1" id="KW-0812">Transmembrane</keyword>
<reference evidence="3 4" key="1">
    <citation type="submission" date="2018-11" db="EMBL/GenBank/DDBJ databases">
        <title>Draft genome sequences of proposed Pectobacterium aquaticum sp. nov. isolated in France from fresh water.</title>
        <authorList>
            <person name="Pedron J."/>
            <person name="Barny M.A."/>
        </authorList>
    </citation>
    <scope>NUCLEOTIDE SEQUENCE [LARGE SCALE GENOMIC DNA]</scope>
    <source>
        <strain evidence="3 4">A127-S21-F16</strain>
    </source>
</reference>
<comment type="caution">
    <text evidence="3">The sequence shown here is derived from an EMBL/GenBank/DDBJ whole genome shotgun (WGS) entry which is preliminary data.</text>
</comment>
<keyword evidence="1" id="KW-0472">Membrane</keyword>
<accession>A0AA93AK10</accession>
<evidence type="ECO:0000256" key="2">
    <source>
        <dbReference type="SAM" id="SignalP"/>
    </source>
</evidence>
<evidence type="ECO:0000313" key="3">
    <source>
        <dbReference type="EMBL" id="RRO16562.1"/>
    </source>
</evidence>
<feature type="chain" id="PRO_5041727841" description="Phage-related membrane protein" evidence="2">
    <location>
        <begin position="26"/>
        <end position="79"/>
    </location>
</feature>
<organism evidence="3 4">
    <name type="scientific">Pectobacterium aquaticum</name>
    <dbReference type="NCBI Taxonomy" id="2204145"/>
    <lineage>
        <taxon>Bacteria</taxon>
        <taxon>Pseudomonadati</taxon>
        <taxon>Pseudomonadota</taxon>
        <taxon>Gammaproteobacteria</taxon>
        <taxon>Enterobacterales</taxon>
        <taxon>Pectobacteriaceae</taxon>
        <taxon>Pectobacterium</taxon>
    </lineage>
</organism>
<evidence type="ECO:0000313" key="4">
    <source>
        <dbReference type="Proteomes" id="UP000256540"/>
    </source>
</evidence>
<dbReference type="RefSeq" id="WP_116166878.1">
    <property type="nucleotide sequence ID" value="NZ_QHJS02000046.1"/>
</dbReference>
<feature type="signal peptide" evidence="2">
    <location>
        <begin position="1"/>
        <end position="25"/>
    </location>
</feature>
<gene>
    <name evidence="3" type="ORF">DMB84_014975</name>
</gene>
<protein>
    <recommendedName>
        <fullName evidence="5">Phage-related membrane protein</fullName>
    </recommendedName>
</protein>
<name>A0AA93AK10_9GAMM</name>
<keyword evidence="1" id="KW-1133">Transmembrane helix</keyword>
<keyword evidence="2" id="KW-0732">Signal</keyword>
<evidence type="ECO:0000256" key="1">
    <source>
        <dbReference type="SAM" id="Phobius"/>
    </source>
</evidence>
<dbReference type="Proteomes" id="UP000256540">
    <property type="component" value="Unassembled WGS sequence"/>
</dbReference>